<dbReference type="Proteomes" id="UP001177023">
    <property type="component" value="Unassembled WGS sequence"/>
</dbReference>
<protein>
    <submittedName>
        <fullName evidence="4">Uncharacterized protein</fullName>
    </submittedName>
</protein>
<feature type="compositionally biased region" description="Polar residues" evidence="1">
    <location>
        <begin position="128"/>
        <end position="165"/>
    </location>
</feature>
<sequence length="192" mass="20778">MTKFVTVRAGHQVEGSVDSLYWLIISLGLGIVINVGYVIVNQKMARQREIRARRQVEKNEMEQDAVVEVCVQPATAEPATEPPPAKAVDAASANVGTDKKKTSGKTGKKSGSNNASNPKESTAKKDPSTNATNKLTQKTQKQPSMGTQKTHLMTGTTMNTQQSMKPGSGSRPKKEKGTVEDQTQNHDQDQSQ</sequence>
<feature type="region of interest" description="Disordered" evidence="1">
    <location>
        <begin position="75"/>
        <end position="192"/>
    </location>
</feature>
<keyword evidence="5" id="KW-1185">Reference proteome</keyword>
<name>A0AA36FU03_9BILA</name>
<keyword evidence="2" id="KW-1133">Transmembrane helix</keyword>
<evidence type="ECO:0000256" key="1">
    <source>
        <dbReference type="SAM" id="MobiDB-lite"/>
    </source>
</evidence>
<evidence type="ECO:0000256" key="2">
    <source>
        <dbReference type="SAM" id="Phobius"/>
    </source>
</evidence>
<keyword evidence="2" id="KW-0812">Transmembrane</keyword>
<proteinExistence type="predicted"/>
<feature type="non-terminal residue" evidence="4">
    <location>
        <position position="192"/>
    </location>
</feature>
<feature type="transmembrane region" description="Helical" evidence="2">
    <location>
        <begin position="20"/>
        <end position="40"/>
    </location>
</feature>
<reference evidence="4" key="1">
    <citation type="submission" date="2023-06" db="EMBL/GenBank/DDBJ databases">
        <authorList>
            <person name="Delattre M."/>
        </authorList>
    </citation>
    <scope>NUCLEOTIDE SEQUENCE</scope>
    <source>
        <strain evidence="4">AF72</strain>
    </source>
</reference>
<comment type="caution">
    <text evidence="4">The sequence shown here is derived from an EMBL/GenBank/DDBJ whole genome shotgun (WGS) entry which is preliminary data.</text>
</comment>
<evidence type="ECO:0000313" key="5">
    <source>
        <dbReference type="Proteomes" id="UP001177023"/>
    </source>
</evidence>
<gene>
    <name evidence="4" type="ORF">MSPICULIGERA_LOCUS5780</name>
    <name evidence="3" type="ORF">MSPICULIGERA_LOCUS726</name>
</gene>
<feature type="compositionally biased region" description="Basic and acidic residues" evidence="1">
    <location>
        <begin position="175"/>
        <end position="192"/>
    </location>
</feature>
<organism evidence="4 5">
    <name type="scientific">Mesorhabditis spiculigera</name>
    <dbReference type="NCBI Taxonomy" id="96644"/>
    <lineage>
        <taxon>Eukaryota</taxon>
        <taxon>Metazoa</taxon>
        <taxon>Ecdysozoa</taxon>
        <taxon>Nematoda</taxon>
        <taxon>Chromadorea</taxon>
        <taxon>Rhabditida</taxon>
        <taxon>Rhabditina</taxon>
        <taxon>Rhabditomorpha</taxon>
        <taxon>Rhabditoidea</taxon>
        <taxon>Rhabditidae</taxon>
        <taxon>Mesorhabditinae</taxon>
        <taxon>Mesorhabditis</taxon>
    </lineage>
</organism>
<dbReference type="AlphaFoldDB" id="A0AA36FU03"/>
<evidence type="ECO:0000313" key="4">
    <source>
        <dbReference type="EMBL" id="CAJ0567220.1"/>
    </source>
</evidence>
<dbReference type="EMBL" id="CATQJA010001429">
    <property type="protein sequence ID" value="CAJ0567220.1"/>
    <property type="molecule type" value="Genomic_DNA"/>
</dbReference>
<dbReference type="EMBL" id="CATQJA010000169">
    <property type="protein sequence ID" value="CAJ0557982.1"/>
    <property type="molecule type" value="Genomic_DNA"/>
</dbReference>
<keyword evidence="2" id="KW-0472">Membrane</keyword>
<accession>A0AA36FU03</accession>
<evidence type="ECO:0000313" key="3">
    <source>
        <dbReference type="EMBL" id="CAJ0557982.1"/>
    </source>
</evidence>